<evidence type="ECO:0000259" key="16">
    <source>
        <dbReference type="PROSITE" id="PS51371"/>
    </source>
</evidence>
<dbReference type="PROSITE" id="PS51371">
    <property type="entry name" value="CBS"/>
    <property type="match status" value="2"/>
</dbReference>
<feature type="transmembrane region" description="Helical" evidence="13">
    <location>
        <begin position="1018"/>
        <end position="1037"/>
    </location>
</feature>
<feature type="region of interest" description="Disordered" evidence="12">
    <location>
        <begin position="1427"/>
        <end position="1476"/>
    </location>
</feature>
<dbReference type="Gene3D" id="3.30.465.10">
    <property type="match status" value="1"/>
</dbReference>
<keyword evidence="8 10" id="KW-0129">CBS domain</keyword>
<dbReference type="CDD" id="cd18579">
    <property type="entry name" value="ABC_6TM_ABCC_D1"/>
    <property type="match status" value="1"/>
</dbReference>
<dbReference type="Pfam" id="PF01595">
    <property type="entry name" value="CNNM"/>
    <property type="match status" value="1"/>
</dbReference>
<evidence type="ECO:0000256" key="2">
    <source>
        <dbReference type="ARBA" id="ARBA00022448"/>
    </source>
</evidence>
<dbReference type="Pfam" id="PF00664">
    <property type="entry name" value="ABC_membrane"/>
    <property type="match status" value="2"/>
</dbReference>
<evidence type="ECO:0000256" key="8">
    <source>
        <dbReference type="ARBA" id="ARBA00023122"/>
    </source>
</evidence>
<dbReference type="InterPro" id="IPR036318">
    <property type="entry name" value="FAD-bd_PCMH-like_sf"/>
</dbReference>
<proteinExistence type="predicted"/>
<dbReference type="GO" id="GO:0050660">
    <property type="term" value="F:flavin adenine dinucleotide binding"/>
    <property type="evidence" value="ECO:0007669"/>
    <property type="project" value="InterPro"/>
</dbReference>
<feature type="transmembrane region" description="Helical" evidence="13">
    <location>
        <begin position="495"/>
        <end position="517"/>
    </location>
</feature>
<dbReference type="InterPro" id="IPR000644">
    <property type="entry name" value="CBS_dom"/>
</dbReference>
<dbReference type="InterPro" id="IPR016169">
    <property type="entry name" value="FAD-bd_PCMH_sub2"/>
</dbReference>
<evidence type="ECO:0000256" key="4">
    <source>
        <dbReference type="ARBA" id="ARBA00022737"/>
    </source>
</evidence>
<dbReference type="InterPro" id="IPR044726">
    <property type="entry name" value="ABCC_6TM_D2"/>
</dbReference>
<dbReference type="PROSITE" id="PS51846">
    <property type="entry name" value="CNNM"/>
    <property type="match status" value="1"/>
</dbReference>
<evidence type="ECO:0000256" key="12">
    <source>
        <dbReference type="SAM" id="MobiDB-lite"/>
    </source>
</evidence>
<evidence type="ECO:0000256" key="13">
    <source>
        <dbReference type="SAM" id="Phobius"/>
    </source>
</evidence>
<gene>
    <name evidence="18" type="ORF">K7X08_005369</name>
</gene>
<dbReference type="FunFam" id="3.10.580.10:FF:000002">
    <property type="entry name" value="Magnesium/cobalt efflux protein CorC"/>
    <property type="match status" value="1"/>
</dbReference>
<dbReference type="FunFam" id="3.40.50.300:FF:003838">
    <property type="entry name" value="ATP-dependent bile acid permease, putative"/>
    <property type="match status" value="1"/>
</dbReference>
<dbReference type="InterPro" id="IPR036640">
    <property type="entry name" value="ABC1_TM_sf"/>
</dbReference>
<dbReference type="Gene3D" id="3.10.580.10">
    <property type="entry name" value="CBS-domain"/>
    <property type="match status" value="1"/>
</dbReference>
<dbReference type="Gene3D" id="1.20.1560.10">
    <property type="entry name" value="ABC transporter type 1, transmembrane domain"/>
    <property type="match status" value="2"/>
</dbReference>
<feature type="domain" description="CBS" evidence="16">
    <location>
        <begin position="1231"/>
        <end position="1289"/>
    </location>
</feature>
<feature type="transmembrane region" description="Helical" evidence="13">
    <location>
        <begin position="680"/>
        <end position="700"/>
    </location>
</feature>
<dbReference type="Pfam" id="PF00571">
    <property type="entry name" value="CBS"/>
    <property type="match status" value="2"/>
</dbReference>
<keyword evidence="5" id="KW-0547">Nucleotide-binding</keyword>
<comment type="subcellular location">
    <subcellularLocation>
        <location evidence="1">Membrane</location>
        <topology evidence="1">Multi-pass membrane protein</topology>
    </subcellularLocation>
</comment>
<evidence type="ECO:0000256" key="6">
    <source>
        <dbReference type="ARBA" id="ARBA00022840"/>
    </source>
</evidence>
<dbReference type="CDD" id="cd04590">
    <property type="entry name" value="CBS_pair_CorC_HlyC_assoc"/>
    <property type="match status" value="1"/>
</dbReference>
<feature type="domain" description="ABC transmembrane type-1" evidence="15">
    <location>
        <begin position="1"/>
        <end position="180"/>
    </location>
</feature>
<dbReference type="SUPFAM" id="SSF90123">
    <property type="entry name" value="ABC transporter transmembrane region"/>
    <property type="match status" value="2"/>
</dbReference>
<dbReference type="EMBL" id="JAJAGQ010000014">
    <property type="protein sequence ID" value="KAJ8542846.1"/>
    <property type="molecule type" value="Genomic_DNA"/>
</dbReference>
<keyword evidence="19" id="KW-1185">Reference proteome</keyword>
<feature type="transmembrane region" description="Helical" evidence="13">
    <location>
        <begin position="563"/>
        <end position="584"/>
    </location>
</feature>
<feature type="domain" description="CNNM transmembrane" evidence="17">
    <location>
        <begin position="958"/>
        <end position="1145"/>
    </location>
</feature>
<reference evidence="19" key="1">
    <citation type="journal article" date="2023" name="Proc. Natl. Acad. Sci. U.S.A.">
        <title>Genomic and structural basis for evolution of tropane alkaloid biosynthesis.</title>
        <authorList>
            <person name="Wanga Y.-J."/>
            <person name="Taina T."/>
            <person name="Yua J.-Y."/>
            <person name="Lia J."/>
            <person name="Xua B."/>
            <person name="Chenc J."/>
            <person name="D'Auriad J.C."/>
            <person name="Huanga J.-P."/>
            <person name="Huanga S.-X."/>
        </authorList>
    </citation>
    <scope>NUCLEOTIDE SEQUENCE [LARGE SCALE GENOMIC DNA]</scope>
    <source>
        <strain evidence="19">cv. KIB-2019</strain>
    </source>
</reference>
<dbReference type="GO" id="GO:0005524">
    <property type="term" value="F:ATP binding"/>
    <property type="evidence" value="ECO:0007669"/>
    <property type="project" value="UniProtKB-KW"/>
</dbReference>
<evidence type="ECO:0000256" key="7">
    <source>
        <dbReference type="ARBA" id="ARBA00022989"/>
    </source>
</evidence>
<feature type="transmembrane region" description="Helical" evidence="13">
    <location>
        <begin position="12"/>
        <end position="33"/>
    </location>
</feature>
<dbReference type="PROSITE" id="PS50893">
    <property type="entry name" value="ABC_TRANSPORTER_2"/>
    <property type="match status" value="2"/>
</dbReference>
<dbReference type="Gene3D" id="3.40.50.300">
    <property type="entry name" value="P-loop containing nucleotide triphosphate hydrolases"/>
    <property type="match status" value="3"/>
</dbReference>
<dbReference type="GO" id="GO:0016020">
    <property type="term" value="C:membrane"/>
    <property type="evidence" value="ECO:0007669"/>
    <property type="project" value="UniProtKB-SubCell"/>
</dbReference>
<evidence type="ECO:0000259" key="15">
    <source>
        <dbReference type="PROSITE" id="PS50929"/>
    </source>
</evidence>
<feature type="transmembrane region" description="Helical" evidence="13">
    <location>
        <begin position="537"/>
        <end position="557"/>
    </location>
</feature>
<keyword evidence="3 11" id="KW-0812">Transmembrane</keyword>
<feature type="compositionally biased region" description="Basic and acidic residues" evidence="12">
    <location>
        <begin position="1440"/>
        <end position="1476"/>
    </location>
</feature>
<feature type="domain" description="ABC transporter" evidence="14">
    <location>
        <begin position="744"/>
        <end position="968"/>
    </location>
</feature>
<dbReference type="InterPro" id="IPR005170">
    <property type="entry name" value="Transptr-assoc_dom"/>
</dbReference>
<feature type="domain" description="ABC transmembrane type-1" evidence="15">
    <location>
        <begin position="456"/>
        <end position="707"/>
    </location>
</feature>
<feature type="transmembrane region" description="Helical" evidence="13">
    <location>
        <begin position="1044"/>
        <end position="1064"/>
    </location>
</feature>
<feature type="transmembrane region" description="Helical" evidence="13">
    <location>
        <begin position="1084"/>
        <end position="1106"/>
    </location>
</feature>
<keyword evidence="4" id="KW-0677">Repeat</keyword>
<feature type="transmembrane region" description="Helical" evidence="13">
    <location>
        <begin position="125"/>
        <end position="147"/>
    </location>
</feature>
<evidence type="ECO:0000259" key="17">
    <source>
        <dbReference type="PROSITE" id="PS51846"/>
    </source>
</evidence>
<evidence type="ECO:0000259" key="14">
    <source>
        <dbReference type="PROSITE" id="PS50893"/>
    </source>
</evidence>
<dbReference type="InterPro" id="IPR044751">
    <property type="entry name" value="Ion_transp-like_CBS"/>
</dbReference>
<dbReference type="InterPro" id="IPR046342">
    <property type="entry name" value="CBS_dom_sf"/>
</dbReference>
<dbReference type="GO" id="GO:0016887">
    <property type="term" value="F:ATP hydrolysis activity"/>
    <property type="evidence" value="ECO:0007669"/>
    <property type="project" value="InterPro"/>
</dbReference>
<dbReference type="Proteomes" id="UP001152561">
    <property type="component" value="Unassembled WGS sequence"/>
</dbReference>
<accession>A0A9Q1LUH5</accession>
<dbReference type="CDD" id="cd18580">
    <property type="entry name" value="ABC_6TM_ABCC_D2"/>
    <property type="match status" value="1"/>
</dbReference>
<dbReference type="InterPro" id="IPR050173">
    <property type="entry name" value="ABC_transporter_C-like"/>
</dbReference>
<keyword evidence="7 11" id="KW-1133">Transmembrane helix</keyword>
<feature type="domain" description="ABC transporter" evidence="14">
    <location>
        <begin position="192"/>
        <end position="392"/>
    </location>
</feature>
<evidence type="ECO:0000313" key="18">
    <source>
        <dbReference type="EMBL" id="KAJ8542846.1"/>
    </source>
</evidence>
<name>A0A9Q1LUH5_9SOLA</name>
<evidence type="ECO:0000256" key="1">
    <source>
        <dbReference type="ARBA" id="ARBA00004141"/>
    </source>
</evidence>
<evidence type="ECO:0000256" key="10">
    <source>
        <dbReference type="PROSITE-ProRule" id="PRU00703"/>
    </source>
</evidence>
<feature type="transmembrane region" description="Helical" evidence="13">
    <location>
        <begin position="655"/>
        <end position="674"/>
    </location>
</feature>
<dbReference type="InterPro" id="IPR044746">
    <property type="entry name" value="ABCC_6TM_D1"/>
</dbReference>
<dbReference type="SUPFAM" id="SSF52540">
    <property type="entry name" value="P-loop containing nucleoside triphosphate hydrolases"/>
    <property type="match status" value="2"/>
</dbReference>
<dbReference type="InterPro" id="IPR002550">
    <property type="entry name" value="CNNM"/>
</dbReference>
<dbReference type="PROSITE" id="PS50929">
    <property type="entry name" value="ABC_TM1F"/>
    <property type="match status" value="2"/>
</dbReference>
<evidence type="ECO:0000256" key="5">
    <source>
        <dbReference type="ARBA" id="ARBA00022741"/>
    </source>
</evidence>
<organism evidence="18 19">
    <name type="scientific">Anisodus acutangulus</name>
    <dbReference type="NCBI Taxonomy" id="402998"/>
    <lineage>
        <taxon>Eukaryota</taxon>
        <taxon>Viridiplantae</taxon>
        <taxon>Streptophyta</taxon>
        <taxon>Embryophyta</taxon>
        <taxon>Tracheophyta</taxon>
        <taxon>Spermatophyta</taxon>
        <taxon>Magnoliopsida</taxon>
        <taxon>eudicotyledons</taxon>
        <taxon>Gunneridae</taxon>
        <taxon>Pentapetalae</taxon>
        <taxon>asterids</taxon>
        <taxon>lamiids</taxon>
        <taxon>Solanales</taxon>
        <taxon>Solanaceae</taxon>
        <taxon>Solanoideae</taxon>
        <taxon>Hyoscyameae</taxon>
        <taxon>Anisodus</taxon>
    </lineage>
</organism>
<sequence length="1476" mass="164511">MTVDAGRIGDFGWYMHDPWMVIIQVGLALVILYKNLGLAAIAAFVATILVMLLNIPLRSLQEKFQEKLMESKDKRMKSTSEVLRNMRTLKLQAWEMKFLSRILDLRNTEAGWLKKYVYTSAMTTFIFWVSPTFVSVTTFSAAMLMGIPLESGKILSALATFRILQEPIYNLPDTISMIAQTKVSLDRIASFLSLDDLQPDVIEKLPKGSSDVAVEIVDGNFAWDPSSSSPLLKDVNLRVLNGMRVAVCGTIKLGGTKAYVAQSPWIQSGKIEENILFGKEMQREKRERHKFEWWSGGQKQRIQIARALYQDADVYLFDDPFSAVDAHTGTHLFNECIMGLLNSKTVLYVTHQVEFLPAVDLILVMKDGRISQAGKYNDLLKLGSDFMELVGAHQDALTAIDTDKKAVSDGQNGKVDDIVGPKEQIVQEEEREKGSVGISVYWKYITTAFGGALVPVVLLAQTGFHLLQIGSNYWMAWATPVSKSDPPPVGSSTLIIVYVALGIGSALCIFARSMLLVTAGYKTASLLQYQSAIDLNVPFQVGSFAFTIIQLIGIIAVMSQVAWQLFIVFIPVIAICIWLEQYYIPSARELARLNGTCKAPVIQHFAETISGSSTIRGFDQESRFQDASMKLIDNYSRPKIHTAAAMEWLCMRLDMLSLITFAFSLIFLISLPVGTIDPSVAGLAVTYGLNLNVLQAWVVWNLCMMENKIISVERILQYISLPSEPPLIIESNRPDPNWPSCGEVDFSNLQVRYAPHMPLVLRGLTCNFFGGKKTGIVGRTGSGKSTLIQTLFRIVDPVAGQIKIDGTNISSIGLHDLRSRLSIIPQDPTMFEGTVRSNLDPLEEHSDEQIWEALDKCQLGDEVRKEENWSGGQRQLVCLGRVLLKKKKGLIAEYDTPGKLENESSLFSKLVAEYMICGVYVIGCQRVLAVEGVLNGGYGVIEQGLGLLRSYWPIVLQVFKMFKEQGLVLAALLSLSAFFSMAETSITTLWPWKVRELAEKESDNEGVFKMLRSDVTRFLTTILIGTTVVNIAATALVTEAATAVFGEAGVSAATGVMTVAILLLTEITPKSIAVHNATEVARFVVRPVAWLSLILYPVGRVVTYLSMGMLKLLRLKGSSEPLVTEDELKLMLRGAELSGAIEEEEQDMIENVLEIKDTHVREVMTPLVDIVAIDASATLVDFHSLWVTHQYSRVPVFEQRIDNIVGIAYAMDLLDYVQKGDLLESSIVGDMAHKPAYFVPDSMSVWNLLREFRIRKVHMAVVLNEYGGTIGIVTLEDVVEEIVGEIFDENDSKEEIQKKTGYIVMRAEGIYDVDANTSIDQLSEDLNIKMPEDHQYETVSGFVCEAFGYIPRTGETIKVILERGNEDEDNNYNGTESDRADQIEKNQTFKLEILAGNARKVSAVRFERVSDDVEIESNEVTRLVPKIMTRKRKSNGGSDRSNHDDISFMERRDDKDDHSNNFVMAEREDNHEISNK</sequence>
<evidence type="ECO:0000256" key="11">
    <source>
        <dbReference type="PROSITE-ProRule" id="PRU01193"/>
    </source>
</evidence>
<dbReference type="InterPro" id="IPR027417">
    <property type="entry name" value="P-loop_NTPase"/>
</dbReference>
<keyword evidence="6" id="KW-0067">ATP-binding</keyword>
<dbReference type="SMART" id="SM00116">
    <property type="entry name" value="CBS"/>
    <property type="match status" value="2"/>
</dbReference>
<feature type="domain" description="CBS" evidence="16">
    <location>
        <begin position="1164"/>
        <end position="1225"/>
    </location>
</feature>
<dbReference type="InterPro" id="IPR003439">
    <property type="entry name" value="ABC_transporter-like_ATP-bd"/>
</dbReference>
<evidence type="ECO:0000256" key="3">
    <source>
        <dbReference type="ARBA" id="ARBA00022692"/>
    </source>
</evidence>
<dbReference type="Pfam" id="PF03471">
    <property type="entry name" value="CorC_HlyC"/>
    <property type="match status" value="1"/>
</dbReference>
<evidence type="ECO:0000313" key="19">
    <source>
        <dbReference type="Proteomes" id="UP001152561"/>
    </source>
</evidence>
<dbReference type="InterPro" id="IPR011527">
    <property type="entry name" value="ABC1_TM_dom"/>
</dbReference>
<dbReference type="SUPFAM" id="SSF54631">
    <property type="entry name" value="CBS-domain pair"/>
    <property type="match status" value="1"/>
</dbReference>
<evidence type="ECO:0008006" key="20">
    <source>
        <dbReference type="Google" id="ProtNLM"/>
    </source>
</evidence>
<dbReference type="SMART" id="SM01091">
    <property type="entry name" value="CorC_HlyC"/>
    <property type="match status" value="1"/>
</dbReference>
<comment type="caution">
    <text evidence="18">The sequence shown here is derived from an EMBL/GenBank/DDBJ whole genome shotgun (WGS) entry which is preliminary data.</text>
</comment>
<dbReference type="FunFam" id="1.20.1560.10:FF:000003">
    <property type="entry name" value="ABC transporter C family member 10"/>
    <property type="match status" value="1"/>
</dbReference>
<dbReference type="PANTHER" id="PTHR24223">
    <property type="entry name" value="ATP-BINDING CASSETTE SUB-FAMILY C"/>
    <property type="match status" value="1"/>
</dbReference>
<protein>
    <recommendedName>
        <fullName evidence="20">ABC transporter C family member 3</fullName>
    </recommendedName>
</protein>
<dbReference type="SUPFAM" id="SSF56176">
    <property type="entry name" value="FAD-binding/transporter-associated domain-like"/>
    <property type="match status" value="1"/>
</dbReference>
<dbReference type="Pfam" id="PF00005">
    <property type="entry name" value="ABC_tran"/>
    <property type="match status" value="2"/>
</dbReference>
<evidence type="ECO:0000256" key="9">
    <source>
        <dbReference type="ARBA" id="ARBA00023136"/>
    </source>
</evidence>
<dbReference type="FunFam" id="1.20.1560.10:FF:000300">
    <property type="entry name" value="Putative MRP-like ABC transporter"/>
    <property type="match status" value="1"/>
</dbReference>
<dbReference type="PANTHER" id="PTHR24223:SF181">
    <property type="entry name" value="ABC TRANSPORTER C FAMILY MEMBER 3"/>
    <property type="match status" value="1"/>
</dbReference>
<keyword evidence="9 11" id="KW-0472">Membrane</keyword>
<dbReference type="GO" id="GO:0140359">
    <property type="term" value="F:ABC-type transporter activity"/>
    <property type="evidence" value="ECO:0007669"/>
    <property type="project" value="InterPro"/>
</dbReference>
<dbReference type="OrthoDB" id="5353557at2759"/>
<keyword evidence="2" id="KW-0813">Transport</keyword>